<keyword evidence="8" id="KW-1185">Reference proteome</keyword>
<reference evidence="7" key="1">
    <citation type="submission" date="2023-10" db="EMBL/GenBank/DDBJ databases">
        <authorList>
            <person name="Chen Y."/>
            <person name="Shah S."/>
            <person name="Dougan E. K."/>
            <person name="Thang M."/>
            <person name="Chan C."/>
        </authorList>
    </citation>
    <scope>NUCLEOTIDE SEQUENCE [LARGE SCALE GENOMIC DNA]</scope>
</reference>
<gene>
    <name evidence="7" type="ORF">PCOR1329_LOCUS15141</name>
</gene>
<feature type="compositionally biased region" description="Gly residues" evidence="5">
    <location>
        <begin position="526"/>
        <end position="538"/>
    </location>
</feature>
<dbReference type="PROSITE" id="PS51645">
    <property type="entry name" value="PHR_CRY_ALPHA_BETA"/>
    <property type="match status" value="1"/>
</dbReference>
<dbReference type="InterPro" id="IPR036134">
    <property type="entry name" value="Crypto/Photolyase_FAD-like_sf"/>
</dbReference>
<dbReference type="Gene3D" id="1.25.40.80">
    <property type="match status" value="1"/>
</dbReference>
<dbReference type="InterPro" id="IPR005101">
    <property type="entry name" value="Cryptochr/Photolyase_FAD-bd"/>
</dbReference>
<feature type="domain" description="Photolyase/cryptochrome alpha/beta" evidence="6">
    <location>
        <begin position="1"/>
        <end position="136"/>
    </location>
</feature>
<dbReference type="Pfam" id="PF03441">
    <property type="entry name" value="FAD_binding_7"/>
    <property type="match status" value="1"/>
</dbReference>
<evidence type="ECO:0000256" key="2">
    <source>
        <dbReference type="ARBA" id="ARBA00005862"/>
    </source>
</evidence>
<evidence type="ECO:0000313" key="8">
    <source>
        <dbReference type="Proteomes" id="UP001189429"/>
    </source>
</evidence>
<feature type="compositionally biased region" description="Low complexity" evidence="5">
    <location>
        <begin position="512"/>
        <end position="525"/>
    </location>
</feature>
<evidence type="ECO:0000256" key="1">
    <source>
        <dbReference type="ARBA" id="ARBA00001974"/>
    </source>
</evidence>
<comment type="caution">
    <text evidence="7">The sequence shown here is derived from an EMBL/GenBank/DDBJ whole genome shotgun (WGS) entry which is preliminary data.</text>
</comment>
<protein>
    <recommendedName>
        <fullName evidence="6">Photolyase/cryptochrome alpha/beta domain-containing protein</fullName>
    </recommendedName>
</protein>
<dbReference type="EMBL" id="CAUYUJ010004558">
    <property type="protein sequence ID" value="CAK0810064.1"/>
    <property type="molecule type" value="Genomic_DNA"/>
</dbReference>
<feature type="compositionally biased region" description="Basic and acidic residues" evidence="5">
    <location>
        <begin position="495"/>
        <end position="507"/>
    </location>
</feature>
<evidence type="ECO:0000259" key="6">
    <source>
        <dbReference type="PROSITE" id="PS51645"/>
    </source>
</evidence>
<proteinExistence type="inferred from homology"/>
<sequence>MKGVWFRKCLRLHDNAALAHAAAAAEADGELVVPFFVLDPHFDRSRVGINRFQFLLESLKCLDTRLRSEHRSRLLVFRGAPEAVLQRLFEGDGRFKLGSLFWERDTEPYARERDARVEALAKQAGVHTAHFSGHTLLDIDSVVAAQGFKPPISMSGVQAMVAAAGPVKEPLPVPRLPPLPADGLEVPDISELYADAPTSRCFPGGERHALARLRAVCADAGYVCGFEKPKTASTGRPGKPWEPSTTGLSPYLKFGCLSPRTAWHEVARCQRGRAHSKPPQSLHGQLLFREMFYVLGACVPNFDKQDGNRMCKEIPWGENPEMLTAWAEGRTGYPFIDALMRQLRETGWMHHLGRHAVACFLTRGDLWQSWTVGRDHFDKMLLDADWAVNNGNWLWLAGVAPFSAPYFRIYDPCPGERSSLNAEQTGEFVRHFVPELKDMPARYIYKPWTAPAAVQKSAGCVIGRDYPAPIVDHKAAREANLARFKAALEGSKSGHMPEKFGAAERDPGPMQSAFARPLAPPSAAAGGRGGERPSGGAKGRGKRPEPHAGAGQAEGGGAAGGDAASQGPPGKGRRRWGPASAAGSGKIWQALGAGAAGAAGASAAAAAEVGRAAGG</sequence>
<dbReference type="SUPFAM" id="SSF48173">
    <property type="entry name" value="Cryptochrome/photolyase FAD-binding domain"/>
    <property type="match status" value="1"/>
</dbReference>
<organism evidence="7 8">
    <name type="scientific">Prorocentrum cordatum</name>
    <dbReference type="NCBI Taxonomy" id="2364126"/>
    <lineage>
        <taxon>Eukaryota</taxon>
        <taxon>Sar</taxon>
        <taxon>Alveolata</taxon>
        <taxon>Dinophyceae</taxon>
        <taxon>Prorocentrales</taxon>
        <taxon>Prorocentraceae</taxon>
        <taxon>Prorocentrum</taxon>
    </lineage>
</organism>
<dbReference type="Pfam" id="PF00875">
    <property type="entry name" value="DNA_photolyase"/>
    <property type="match status" value="1"/>
</dbReference>
<dbReference type="PANTHER" id="PTHR11455">
    <property type="entry name" value="CRYPTOCHROME"/>
    <property type="match status" value="1"/>
</dbReference>
<dbReference type="InterPro" id="IPR014729">
    <property type="entry name" value="Rossmann-like_a/b/a_fold"/>
</dbReference>
<dbReference type="InterPro" id="IPR006050">
    <property type="entry name" value="DNA_photolyase_N"/>
</dbReference>
<keyword evidence="3" id="KW-0285">Flavoprotein</keyword>
<feature type="region of interest" description="Disordered" evidence="5">
    <location>
        <begin position="490"/>
        <end position="582"/>
    </location>
</feature>
<evidence type="ECO:0000256" key="5">
    <source>
        <dbReference type="SAM" id="MobiDB-lite"/>
    </source>
</evidence>
<comment type="similarity">
    <text evidence="2">Belongs to the DNA photolyase class-1 family.</text>
</comment>
<dbReference type="Gene3D" id="1.10.579.10">
    <property type="entry name" value="DNA Cyclobutane Dipyrimidine Photolyase, subunit A, domain 3"/>
    <property type="match status" value="1"/>
</dbReference>
<dbReference type="PRINTS" id="PR00147">
    <property type="entry name" value="DNAPHOTLYASE"/>
</dbReference>
<dbReference type="Gene3D" id="3.40.50.620">
    <property type="entry name" value="HUPs"/>
    <property type="match status" value="1"/>
</dbReference>
<evidence type="ECO:0000256" key="4">
    <source>
        <dbReference type="ARBA" id="ARBA00022827"/>
    </source>
</evidence>
<evidence type="ECO:0000313" key="7">
    <source>
        <dbReference type="EMBL" id="CAK0810064.1"/>
    </source>
</evidence>
<evidence type="ECO:0000256" key="3">
    <source>
        <dbReference type="ARBA" id="ARBA00022630"/>
    </source>
</evidence>
<dbReference type="InterPro" id="IPR036155">
    <property type="entry name" value="Crypto/Photolyase_N_sf"/>
</dbReference>
<keyword evidence="4" id="KW-0274">FAD</keyword>
<dbReference type="Proteomes" id="UP001189429">
    <property type="component" value="Unassembled WGS sequence"/>
</dbReference>
<dbReference type="InterPro" id="IPR002081">
    <property type="entry name" value="Cryptochrome/DNA_photolyase_1"/>
</dbReference>
<accession>A0ABN9QUT4</accession>
<name>A0ABN9QUT4_9DINO</name>
<dbReference type="PANTHER" id="PTHR11455:SF9">
    <property type="entry name" value="CRYPTOCHROME CIRCADIAN CLOCK 5 ISOFORM X1"/>
    <property type="match status" value="1"/>
</dbReference>
<comment type="cofactor">
    <cofactor evidence="1">
        <name>FAD</name>
        <dbReference type="ChEBI" id="CHEBI:57692"/>
    </cofactor>
</comment>
<dbReference type="SUPFAM" id="SSF52425">
    <property type="entry name" value="Cryptochrome/photolyase, N-terminal domain"/>
    <property type="match status" value="1"/>
</dbReference>